<sequence length="741" mass="79846">MAPTTRDRCEAIRGEDCGEPCAGPASDGCGPEGTPGSKQSSCVVEMGSSDRSGCRRHGREPESSPRRAWMPITALALGSVSAQVVQTVVPVCHGIASCASMLQASVNWTTFFAVFNLAIMLDVSAPGAWIGADHDAQLNTADWAWNNEHVGESMRGLIRYSERRSGDAIVVSFVEVQCLTQYQGERSWVSASRAGSNASVIWAVNTEGQPQAYMCGATADALLGGQMTDGQDAEENAAAEKTWKGVRADLAAQRPKYDDAEKALREWVVYRVVEKAGPISDPSDGPESPRAYAPFAATRDVWMDQELGRLFSDNKTVAVAISNAFGVTNSTTVERASLDVRRGVGANASVLANRDRSSALCRGPVAQGAAAGINLCRGGSLMLDRQDAAGFTLSNGALVRREFIGVAARTGVYPPKYAVFDQAGPRPIFDLEDEPSSSIDELGTMTFHNWEALRTVETPGGVDECAAMFYGRMSPGVPYELTLRHGPPGPTWQEPVIGCDVRSEAVPTRLLQAADKALEANLLGGGDDRPKPALPSQIAAIWLFGSLAAAQMGWWMVCGLHCLQDGLSMLAQEAVRAYAKLQGNESGVPRLRRFEQHVNMYMSFYTDWYLTVRASTLRAYAAALAVLATVLTYGIAGVPVALQQIEQMRHDGWTHRTVFSVSGDSVEGASQGVLLATVERRMTGSTTVWTEAACIFMAVQALGHGLLLYKRIREEQTAQELLVEDVSEGRKTLFEKLRSMV</sequence>
<name>A0A8S1IRZ2_9CHLO</name>
<feature type="transmembrane region" description="Helical" evidence="2">
    <location>
        <begin position="619"/>
        <end position="642"/>
    </location>
</feature>
<organism evidence="3 4">
    <name type="scientific">Ostreobium quekettii</name>
    <dbReference type="NCBI Taxonomy" id="121088"/>
    <lineage>
        <taxon>Eukaryota</taxon>
        <taxon>Viridiplantae</taxon>
        <taxon>Chlorophyta</taxon>
        <taxon>core chlorophytes</taxon>
        <taxon>Ulvophyceae</taxon>
        <taxon>TCBD clade</taxon>
        <taxon>Bryopsidales</taxon>
        <taxon>Ostreobineae</taxon>
        <taxon>Ostreobiaceae</taxon>
        <taxon>Ostreobium</taxon>
    </lineage>
</organism>
<feature type="transmembrane region" description="Helical" evidence="2">
    <location>
        <begin position="539"/>
        <end position="563"/>
    </location>
</feature>
<dbReference type="AlphaFoldDB" id="A0A8S1IRZ2"/>
<proteinExistence type="predicted"/>
<reference evidence="3" key="1">
    <citation type="submission" date="2020-12" db="EMBL/GenBank/DDBJ databases">
        <authorList>
            <person name="Iha C."/>
        </authorList>
    </citation>
    <scope>NUCLEOTIDE SEQUENCE</scope>
</reference>
<dbReference type="Proteomes" id="UP000708148">
    <property type="component" value="Unassembled WGS sequence"/>
</dbReference>
<evidence type="ECO:0000313" key="4">
    <source>
        <dbReference type="Proteomes" id="UP000708148"/>
    </source>
</evidence>
<feature type="transmembrane region" description="Helical" evidence="2">
    <location>
        <begin position="688"/>
        <end position="709"/>
    </location>
</feature>
<feature type="region of interest" description="Disordered" evidence="1">
    <location>
        <begin position="15"/>
        <end position="65"/>
    </location>
</feature>
<keyword evidence="2" id="KW-0472">Membrane</keyword>
<keyword evidence="2" id="KW-0812">Transmembrane</keyword>
<dbReference type="EMBL" id="CAJHUC010000743">
    <property type="protein sequence ID" value="CAD7698026.1"/>
    <property type="molecule type" value="Genomic_DNA"/>
</dbReference>
<gene>
    <name evidence="3" type="ORF">OSTQU699_LOCUS3387</name>
</gene>
<comment type="caution">
    <text evidence="3">The sequence shown here is derived from an EMBL/GenBank/DDBJ whole genome shotgun (WGS) entry which is preliminary data.</text>
</comment>
<evidence type="ECO:0000256" key="2">
    <source>
        <dbReference type="SAM" id="Phobius"/>
    </source>
</evidence>
<keyword evidence="2" id="KW-1133">Transmembrane helix</keyword>
<keyword evidence="4" id="KW-1185">Reference proteome</keyword>
<accession>A0A8S1IRZ2</accession>
<evidence type="ECO:0000256" key="1">
    <source>
        <dbReference type="SAM" id="MobiDB-lite"/>
    </source>
</evidence>
<protein>
    <submittedName>
        <fullName evidence="3">Uncharacterized protein</fullName>
    </submittedName>
</protein>
<evidence type="ECO:0000313" key="3">
    <source>
        <dbReference type="EMBL" id="CAD7698026.1"/>
    </source>
</evidence>